<dbReference type="GO" id="GO:0005615">
    <property type="term" value="C:extracellular space"/>
    <property type="evidence" value="ECO:0007669"/>
    <property type="project" value="TreeGrafter"/>
</dbReference>
<dbReference type="PROSITE" id="PS51406">
    <property type="entry name" value="FIBRINOGEN_C_2"/>
    <property type="match status" value="1"/>
</dbReference>
<dbReference type="SUPFAM" id="SSF57535">
    <property type="entry name" value="Complement control module/SCR domain"/>
    <property type="match status" value="6"/>
</dbReference>
<protein>
    <submittedName>
        <fullName evidence="6">Uncharacterized protein</fullName>
    </submittedName>
</protein>
<dbReference type="InterPro" id="IPR035234">
    <property type="entry name" value="IgGFc-bd_N"/>
</dbReference>
<gene>
    <name evidence="6" type="ORF">MCOR_18210</name>
</gene>
<keyword evidence="1 2" id="KW-1015">Disulfide bond</keyword>
<evidence type="ECO:0000313" key="7">
    <source>
        <dbReference type="Proteomes" id="UP000507470"/>
    </source>
</evidence>
<dbReference type="PROSITE" id="PS50923">
    <property type="entry name" value="SUSHI"/>
    <property type="match status" value="3"/>
</dbReference>
<dbReference type="PROSITE" id="PS00514">
    <property type="entry name" value="FIBRINOGEN_C_1"/>
    <property type="match status" value="1"/>
</dbReference>
<dbReference type="Pfam" id="PF17517">
    <property type="entry name" value="IgGFc_binding"/>
    <property type="match status" value="2"/>
</dbReference>
<feature type="domain" description="Sushi" evidence="4">
    <location>
        <begin position="1445"/>
        <end position="1509"/>
    </location>
</feature>
<keyword evidence="3" id="KW-0812">Transmembrane</keyword>
<dbReference type="Gene3D" id="3.90.215.10">
    <property type="entry name" value="Gamma Fibrinogen, chain A, domain 1"/>
    <property type="match status" value="1"/>
</dbReference>
<dbReference type="PANTHER" id="PTHR19143:SF458">
    <property type="entry name" value="FIBRINOGEN C-TERMINAL DOMAIN-CONTAINING PROTEIN-RELATED"/>
    <property type="match status" value="1"/>
</dbReference>
<feature type="disulfide bond" evidence="2">
    <location>
        <begin position="1234"/>
        <end position="1261"/>
    </location>
</feature>
<feature type="disulfide bond" evidence="2">
    <location>
        <begin position="1480"/>
        <end position="1507"/>
    </location>
</feature>
<dbReference type="Pfam" id="PF00147">
    <property type="entry name" value="Fibrinogen_C"/>
    <property type="match status" value="1"/>
</dbReference>
<evidence type="ECO:0000259" key="5">
    <source>
        <dbReference type="PROSITE" id="PS51406"/>
    </source>
</evidence>
<evidence type="ECO:0000256" key="3">
    <source>
        <dbReference type="SAM" id="Phobius"/>
    </source>
</evidence>
<name>A0A6J8BF18_MYTCO</name>
<evidence type="ECO:0000256" key="2">
    <source>
        <dbReference type="PROSITE-ProRule" id="PRU00302"/>
    </source>
</evidence>
<evidence type="ECO:0000259" key="4">
    <source>
        <dbReference type="PROSITE" id="PS50923"/>
    </source>
</evidence>
<dbReference type="InterPro" id="IPR036056">
    <property type="entry name" value="Fibrinogen-like_C"/>
</dbReference>
<evidence type="ECO:0000313" key="6">
    <source>
        <dbReference type="EMBL" id="CAC5382372.1"/>
    </source>
</evidence>
<dbReference type="NCBIfam" id="NF040941">
    <property type="entry name" value="GGGWT_bact"/>
    <property type="match status" value="1"/>
</dbReference>
<organism evidence="6 7">
    <name type="scientific">Mytilus coruscus</name>
    <name type="common">Sea mussel</name>
    <dbReference type="NCBI Taxonomy" id="42192"/>
    <lineage>
        <taxon>Eukaryota</taxon>
        <taxon>Metazoa</taxon>
        <taxon>Spiralia</taxon>
        <taxon>Lophotrochozoa</taxon>
        <taxon>Mollusca</taxon>
        <taxon>Bivalvia</taxon>
        <taxon>Autobranchia</taxon>
        <taxon>Pteriomorphia</taxon>
        <taxon>Mytilida</taxon>
        <taxon>Mytiloidea</taxon>
        <taxon>Mytilidae</taxon>
        <taxon>Mytilinae</taxon>
        <taxon>Mytilus</taxon>
    </lineage>
</organism>
<keyword evidence="3" id="KW-1133">Transmembrane helix</keyword>
<dbReference type="Gene3D" id="2.10.70.10">
    <property type="entry name" value="Complement Module, domain 1"/>
    <property type="match status" value="6"/>
</dbReference>
<feature type="domain" description="Sushi" evidence="4">
    <location>
        <begin position="1322"/>
        <end position="1381"/>
    </location>
</feature>
<dbReference type="CDD" id="cd00087">
    <property type="entry name" value="FReD"/>
    <property type="match status" value="1"/>
</dbReference>
<keyword evidence="7" id="KW-1185">Reference proteome</keyword>
<dbReference type="InterPro" id="IPR002181">
    <property type="entry name" value="Fibrinogen_a/b/g_C_dom"/>
</dbReference>
<comment type="caution">
    <text evidence="2">Lacks conserved residue(s) required for the propagation of feature annotation.</text>
</comment>
<dbReference type="InterPro" id="IPR000436">
    <property type="entry name" value="Sushi_SCR_CCP_dom"/>
</dbReference>
<feature type="transmembrane region" description="Helical" evidence="3">
    <location>
        <begin position="1568"/>
        <end position="1591"/>
    </location>
</feature>
<dbReference type="Proteomes" id="UP000507470">
    <property type="component" value="Unassembled WGS sequence"/>
</dbReference>
<dbReference type="OrthoDB" id="6122939at2759"/>
<dbReference type="InterPro" id="IPR035976">
    <property type="entry name" value="Sushi/SCR/CCP_sf"/>
</dbReference>
<feature type="domain" description="Fibrinogen C-terminal" evidence="5">
    <location>
        <begin position="1"/>
        <end position="215"/>
    </location>
</feature>
<feature type="domain" description="Sushi" evidence="4">
    <location>
        <begin position="1204"/>
        <end position="1263"/>
    </location>
</feature>
<dbReference type="SMART" id="SM00186">
    <property type="entry name" value="FBG"/>
    <property type="match status" value="1"/>
</dbReference>
<dbReference type="Pfam" id="PF00084">
    <property type="entry name" value="Sushi"/>
    <property type="match status" value="5"/>
</dbReference>
<dbReference type="InterPro" id="IPR050373">
    <property type="entry name" value="Fibrinogen_C-term_domain"/>
</dbReference>
<dbReference type="PANTHER" id="PTHR19143">
    <property type="entry name" value="FIBRINOGEN/TENASCIN/ANGIOPOEITIN"/>
    <property type="match status" value="1"/>
</dbReference>
<dbReference type="SUPFAM" id="SSF56496">
    <property type="entry name" value="Fibrinogen C-terminal domain-like"/>
    <property type="match status" value="1"/>
</dbReference>
<proteinExistence type="predicted"/>
<dbReference type="SMART" id="SM00032">
    <property type="entry name" value="CCP"/>
    <property type="match status" value="6"/>
</dbReference>
<dbReference type="InterPro" id="IPR014716">
    <property type="entry name" value="Fibrinogen_a/b/g_C_1"/>
</dbReference>
<keyword evidence="3" id="KW-0472">Membrane</keyword>
<dbReference type="EMBL" id="CACVKT020003209">
    <property type="protein sequence ID" value="CAC5382372.1"/>
    <property type="molecule type" value="Genomic_DNA"/>
</dbReference>
<sequence>MQPVTDCSGLHPDLPSGIYVIRPNYFHVMNVYCDQNTSGGGWTVFQRRRDGSTDFYRGWTDYENGFGDPENEFWLGNRNIHAITSQKQYQLRFDLEDFEEENRYAVYITFNVENASSEYKLTIQGYTGDAGNAMRDYTASLNGKKFTTKDRDNDFHTENCAVPLHGAWWFRSCSRSNMNGLYQIDGSEDQTTIHWYTWHNRKALKRTEMKKTFEIAGKMHVNGFVLFVLIVAGKTNSVSVTGNMNSSFVLPPIVFGERDFHVHLTFEIQAQHPLISSTEYMIALGGEGVSAFNLSLNEGVDLEIPRNETEFKTITRNAVYLIELVSIIENDTLDNWLEDEKISMNVRYGTLAPMTVYPISSLGKDYKAITYCQILGKCFIILSTLPATTVEVKVALPETSKSSRKIELTFNATKYGSGETILFALSGNYTAIIECACDLTGTFISSNGTIAVFAGGRDTVVRWGNKEKTFITQLLPLNTWGKEFILIDSNTDDFGDTIRVISRYNNTMVKMDGYKTVTMHAMSHFIIQRSLQRGSTLHLSSSKPIMVCQIVADGFKQLAMINIPPAEHFFNTELSIPCTFCNHLKLITNGYNDSIKIKGGGMTQFELVSKSGFTVRHFDHEYMFDNNDICIIQSKNIPFALLYTNMSSNQYIKFHYIGSTNIQTESQPEDEDGNGTNEDTCIDLTDTSSHGKCFVVPVLPIWKDGYYQLAIYPKRNDTEQISYINGEVMEPNDTSNGEEMTVIKITTAEKSSINFLWYSNESKQAISTLLFPIDVFGLEYYAASYCPQSVYCRSYCIITAIYDNTNVKVLFEDIHHTINITEFGTTDYSVDNTSRIDLTIGKYKYALVKSERDLTGTYIWADNRVSVICGANINNTAVAEQLYPVQFFKSGSYSYILRLDEDSVANYNIRIMTSAWITSCRLTISKSLTYFEWEIYLDKPGHYEQIANGEIDYIEDISCDQPVFVWVTVINNVGSGFMVIIPSTDHIMDTYDFKTFENLNGGASEHKLYGYVSNINTTFWLNYTNVLPYTIEINFDHNRSILLQPDTFYRANSNNNAHDHVLWYVGSYEGHAFGSCVGMKFSEVENCILHETDDTDCDGLIHEDICTLAGYNFVPPKHLLYNDRYIADYDLDGNYDEDCAFTLPECYAPDIENGGLQDISQGNTHVTSNLSGLYCDSGYTAKADVESITCEADRIWRPTFICQKDCDDPKSFYINSYITQNTSWAVGGNVTMDCNDGYTLVGNDVIICQNNSQWQTDVLFCANECTDPEPFYNNSYIKQNTSWAAGRNVTMGCDDSYTLIGDDVIFCENNSQWQKDIFLCAKDCMDPETFYNNSYIKQNTSWAPGGNVTMGCDGGYTLIGYNVIFCQNNSKWQENVFSCTEGCIDPRLSSEHSYIVNYQEGTLFKYGMTIKLQCDSGTTLTPKWSYGEITCENSGNWSHQIKCIPDCPDPRTAIQVPHAMVRGFTDQSSKAFGVSYEFRCRVFYTMYGDGRIECLANSTWSEIKFQCKTCKCPCRKRGNPRYEYVTDEVVHKIKDETEKELAVQKKLTSTYVRKKKSAKDDRPVAKSIGVFGIFFITLVVAAVVASDYIILRRHFMQLFTNLTNIVRRMRR</sequence>
<evidence type="ECO:0000256" key="1">
    <source>
        <dbReference type="ARBA" id="ARBA00023157"/>
    </source>
</evidence>
<accession>A0A6J8BF18</accession>
<keyword evidence="2" id="KW-0768">Sushi</keyword>
<dbReference type="InterPro" id="IPR020837">
    <property type="entry name" value="Fibrinogen_CS"/>
</dbReference>
<reference evidence="6 7" key="1">
    <citation type="submission" date="2020-06" db="EMBL/GenBank/DDBJ databases">
        <authorList>
            <person name="Li R."/>
            <person name="Bekaert M."/>
        </authorList>
    </citation>
    <scope>NUCLEOTIDE SEQUENCE [LARGE SCALE GENOMIC DNA]</scope>
    <source>
        <strain evidence="7">wild</strain>
    </source>
</reference>
<dbReference type="CDD" id="cd00033">
    <property type="entry name" value="CCP"/>
    <property type="match status" value="5"/>
</dbReference>
<feature type="disulfide bond" evidence="2">
    <location>
        <begin position="1352"/>
        <end position="1379"/>
    </location>
</feature>